<dbReference type="OrthoDB" id="6086824at2"/>
<dbReference type="AlphaFoldDB" id="A0A2K1Q1E8"/>
<dbReference type="EMBL" id="NPZB01000001">
    <property type="protein sequence ID" value="PNS08863.1"/>
    <property type="molecule type" value="Genomic_DNA"/>
</dbReference>
<feature type="region of interest" description="Disordered" evidence="1">
    <location>
        <begin position="360"/>
        <end position="380"/>
    </location>
</feature>
<organism evidence="2 3">
    <name type="scientific">Solilutibacter silvestris</name>
    <dbReference type="NCBI Taxonomy" id="1645665"/>
    <lineage>
        <taxon>Bacteria</taxon>
        <taxon>Pseudomonadati</taxon>
        <taxon>Pseudomonadota</taxon>
        <taxon>Gammaproteobacteria</taxon>
        <taxon>Lysobacterales</taxon>
        <taxon>Lysobacteraceae</taxon>
        <taxon>Solilutibacter</taxon>
    </lineage>
</organism>
<evidence type="ECO:0000256" key="1">
    <source>
        <dbReference type="SAM" id="MobiDB-lite"/>
    </source>
</evidence>
<sequence length="380" mass="42333">MDSGVVDAAAITLAPRPTLRRKLLLFLSADIVGSTAYKQRSKSSSDWFDTVGRFYRYAETTFLRFWKVAQAHNPETKDELFGTSEPVLWKTIGDEVLFTKEIDTPSQAAACMQVWLNALKEYREFLAKADPALDIKSTAWLADFPISNREIILRVGNDEDDENFAWANDRLLQEYEKGTTGLTRDFVGPAIDTGFRLGAASSTRQLMLSVELAHLLSGEECGASEKYSAGPYQMPWSKLRYSGRQTLKGVMNGLPYPQLWIDANPTKAINKAEDVLIARPEPRCEQIHAFTTAFIEEHPTKFCTGLSFAHGPAPAAYMEYCKAINEQILADEKNYLEHEQAQKERLDAAVIPESSPAKMIEDIDIPGPAANTSPTLPVAE</sequence>
<protein>
    <submittedName>
        <fullName evidence="2">Uncharacterized protein</fullName>
    </submittedName>
</protein>
<dbReference type="Proteomes" id="UP000236220">
    <property type="component" value="Unassembled WGS sequence"/>
</dbReference>
<proteinExistence type="predicted"/>
<dbReference type="RefSeq" id="WP_103073992.1">
    <property type="nucleotide sequence ID" value="NZ_NPZB01000001.1"/>
</dbReference>
<gene>
    <name evidence="2" type="ORF">Lysil_0492</name>
</gene>
<feature type="compositionally biased region" description="Polar residues" evidence="1">
    <location>
        <begin position="370"/>
        <end position="380"/>
    </location>
</feature>
<evidence type="ECO:0000313" key="3">
    <source>
        <dbReference type="Proteomes" id="UP000236220"/>
    </source>
</evidence>
<keyword evidence="3" id="KW-1185">Reference proteome</keyword>
<name>A0A2K1Q1E8_9GAMM</name>
<comment type="caution">
    <text evidence="2">The sequence shown here is derived from an EMBL/GenBank/DDBJ whole genome shotgun (WGS) entry which is preliminary data.</text>
</comment>
<reference evidence="2 3" key="1">
    <citation type="submission" date="2017-08" db="EMBL/GenBank/DDBJ databases">
        <title>Lysobacter sylvestris genome.</title>
        <authorList>
            <person name="Zhang D.-C."/>
            <person name="Albuquerque L."/>
            <person name="Franca L."/>
            <person name="Froufe H.J.C."/>
            <person name="Barroso C."/>
            <person name="Egas C."/>
            <person name="Da Costa M."/>
            <person name="Margesin R."/>
        </authorList>
    </citation>
    <scope>NUCLEOTIDE SEQUENCE [LARGE SCALE GENOMIC DNA]</scope>
    <source>
        <strain evidence="2 3">AM20-91</strain>
    </source>
</reference>
<accession>A0A2K1Q1E8</accession>
<evidence type="ECO:0000313" key="2">
    <source>
        <dbReference type="EMBL" id="PNS08863.1"/>
    </source>
</evidence>